<keyword evidence="7 12" id="KW-0963">Cytoplasm</keyword>
<dbReference type="AlphaFoldDB" id="A0A498CQU2"/>
<dbReference type="InterPro" id="IPR023016">
    <property type="entry name" value="HisA/PriA"/>
</dbReference>
<evidence type="ECO:0000256" key="6">
    <source>
        <dbReference type="ARBA" id="ARBA00018464"/>
    </source>
</evidence>
<dbReference type="InterPro" id="IPR044524">
    <property type="entry name" value="Isoase_HisA-like"/>
</dbReference>
<keyword evidence="16" id="KW-1185">Reference proteome</keyword>
<evidence type="ECO:0000256" key="13">
    <source>
        <dbReference type="RuleBase" id="RU003657"/>
    </source>
</evidence>
<comment type="catalytic activity">
    <reaction evidence="1 12 14">
        <text>1-(5-phospho-beta-D-ribosyl)-5-[(5-phospho-beta-D-ribosylamino)methylideneamino]imidazole-4-carboxamide = 5-[(5-phospho-1-deoxy-D-ribulos-1-ylimino)methylamino]-1-(5-phospho-beta-D-ribosyl)imidazole-4-carboxamide</text>
        <dbReference type="Rhea" id="RHEA:15469"/>
        <dbReference type="ChEBI" id="CHEBI:58435"/>
        <dbReference type="ChEBI" id="CHEBI:58525"/>
        <dbReference type="EC" id="5.3.1.16"/>
    </reaction>
</comment>
<evidence type="ECO:0000256" key="7">
    <source>
        <dbReference type="ARBA" id="ARBA00022490"/>
    </source>
</evidence>
<dbReference type="CDD" id="cd04732">
    <property type="entry name" value="HisA"/>
    <property type="match status" value="1"/>
</dbReference>
<dbReference type="InterPro" id="IPR011060">
    <property type="entry name" value="RibuloseP-bd_barrel"/>
</dbReference>
<reference evidence="15 16" key="1">
    <citation type="submission" date="2018-10" db="EMBL/GenBank/DDBJ databases">
        <title>Anaerotruncus faecis sp. nov., isolated from human feces.</title>
        <authorList>
            <person name="Wang Y.-J."/>
        </authorList>
    </citation>
    <scope>NUCLEOTIDE SEQUENCE [LARGE SCALE GENOMIC DNA]</scope>
    <source>
        <strain evidence="15 16">22A2-44</strain>
    </source>
</reference>
<comment type="pathway">
    <text evidence="3 12 14">Amino-acid biosynthesis; L-histidine biosynthesis; L-histidine from 5-phospho-alpha-D-ribose 1-diphosphate: step 4/9.</text>
</comment>
<dbReference type="PANTHER" id="PTHR43090:SF2">
    <property type="entry name" value="1-(5-PHOSPHORIBOSYL)-5-[(5-PHOSPHORIBOSYLAMINO)METHYLIDENEAMINO] IMIDAZOLE-4-CARBOXAMIDE ISOMERASE"/>
    <property type="match status" value="1"/>
</dbReference>
<dbReference type="InterPro" id="IPR006063">
    <property type="entry name" value="HisA_bact_arch"/>
</dbReference>
<dbReference type="Proteomes" id="UP000276301">
    <property type="component" value="Unassembled WGS sequence"/>
</dbReference>
<dbReference type="SUPFAM" id="SSF51366">
    <property type="entry name" value="Ribulose-phoshate binding barrel"/>
    <property type="match status" value="1"/>
</dbReference>
<evidence type="ECO:0000256" key="2">
    <source>
        <dbReference type="ARBA" id="ARBA00004496"/>
    </source>
</evidence>
<accession>A0A498CQU2</accession>
<sequence>MIILPAIDIKDGCCVRLRKGDFSTAHKVAEDAGETAASFLAAGARWIHMVDLDGAKEGEVKNAPLFLEIARTSGLKVELGGGIRDRKTIEYYLENGISRVILGSIAVKNPALVREAAAAYGDRIAVGIDAKEGMVATEGWLDTSSVGYLDLAKEMEQAGVKMIIFTDISRDGMLGGLNLEQLAALEKAVSCNIIASGGVRDLRDIEACGRLGLHGVICGKALYTGSLSLREAIETAGDQPC</sequence>
<dbReference type="HAMAP" id="MF_01014">
    <property type="entry name" value="HisA"/>
    <property type="match status" value="1"/>
</dbReference>
<evidence type="ECO:0000256" key="9">
    <source>
        <dbReference type="ARBA" id="ARBA00023102"/>
    </source>
</evidence>
<dbReference type="Gene3D" id="3.20.20.70">
    <property type="entry name" value="Aldolase class I"/>
    <property type="match status" value="1"/>
</dbReference>
<evidence type="ECO:0000256" key="1">
    <source>
        <dbReference type="ARBA" id="ARBA00000901"/>
    </source>
</evidence>
<comment type="similarity">
    <text evidence="4 12 13">Belongs to the HisA/HisF family.</text>
</comment>
<keyword evidence="10 12" id="KW-0413">Isomerase</keyword>
<comment type="subcellular location">
    <subcellularLocation>
        <location evidence="2 12 14">Cytoplasm</location>
    </subcellularLocation>
</comment>
<proteinExistence type="inferred from homology"/>
<evidence type="ECO:0000256" key="12">
    <source>
        <dbReference type="HAMAP-Rule" id="MF_01014"/>
    </source>
</evidence>
<dbReference type="EMBL" id="RCHT01000001">
    <property type="protein sequence ID" value="RLL14526.1"/>
    <property type="molecule type" value="Genomic_DNA"/>
</dbReference>
<dbReference type="EC" id="5.3.1.16" evidence="5 12"/>
<dbReference type="PANTHER" id="PTHR43090">
    <property type="entry name" value="1-(5-PHOSPHORIBOSYL)-5-[(5-PHOSPHORIBOSYLAMINO)METHYLIDENEAMINO] IMIDAZOLE-4-CARBOXAMIDE ISOMERASE"/>
    <property type="match status" value="1"/>
</dbReference>
<dbReference type="FunFam" id="3.20.20.70:FF:000009">
    <property type="entry name" value="1-(5-phosphoribosyl)-5-[(5-phosphoribosylamino)methylideneamino] imidazole-4-carboxamide isomerase"/>
    <property type="match status" value="1"/>
</dbReference>
<protein>
    <recommendedName>
        <fullName evidence="6 12">1-(5-phosphoribosyl)-5-[(5-phosphoribosylamino)methylideneamino] imidazole-4-carboxamide isomerase</fullName>
        <ecNumber evidence="5 12">5.3.1.16</ecNumber>
    </recommendedName>
    <alternativeName>
        <fullName evidence="11 12">Phosphoribosylformimino-5-aminoimidazole carboxamide ribotide isomerase</fullName>
    </alternativeName>
</protein>
<evidence type="ECO:0000313" key="15">
    <source>
        <dbReference type="EMBL" id="RLL14526.1"/>
    </source>
</evidence>
<dbReference type="InterPro" id="IPR013785">
    <property type="entry name" value="Aldolase_TIM"/>
</dbReference>
<gene>
    <name evidence="12 15" type="primary">hisA</name>
    <name evidence="15" type="ORF">D4A47_00655</name>
</gene>
<evidence type="ECO:0000256" key="5">
    <source>
        <dbReference type="ARBA" id="ARBA00012550"/>
    </source>
</evidence>
<feature type="active site" description="Proton acceptor" evidence="12">
    <location>
        <position position="8"/>
    </location>
</feature>
<dbReference type="GO" id="GO:0000105">
    <property type="term" value="P:L-histidine biosynthetic process"/>
    <property type="evidence" value="ECO:0007669"/>
    <property type="project" value="UniProtKB-UniRule"/>
</dbReference>
<evidence type="ECO:0000256" key="14">
    <source>
        <dbReference type="RuleBase" id="RU003658"/>
    </source>
</evidence>
<dbReference type="GO" id="GO:0000162">
    <property type="term" value="P:L-tryptophan biosynthetic process"/>
    <property type="evidence" value="ECO:0007669"/>
    <property type="project" value="TreeGrafter"/>
</dbReference>
<dbReference type="GO" id="GO:0003949">
    <property type="term" value="F:1-(5-phosphoribosyl)-5-[(5-phosphoribosylamino)methylideneamino]imidazole-4-carboxamide isomerase activity"/>
    <property type="evidence" value="ECO:0007669"/>
    <property type="project" value="UniProtKB-UniRule"/>
</dbReference>
<dbReference type="UniPathway" id="UPA00031">
    <property type="reaction ID" value="UER00009"/>
</dbReference>
<evidence type="ECO:0000256" key="4">
    <source>
        <dbReference type="ARBA" id="ARBA00009667"/>
    </source>
</evidence>
<dbReference type="NCBIfam" id="TIGR00007">
    <property type="entry name" value="1-(5-phosphoribosyl)-5-[(5-phosphoribosylamino)methylideneamino]imidazole-4-carboxamide isomerase"/>
    <property type="match status" value="1"/>
</dbReference>
<keyword evidence="8 12" id="KW-0028">Amino-acid biosynthesis</keyword>
<name>A0A498CQU2_9FIRM</name>
<evidence type="ECO:0000256" key="10">
    <source>
        <dbReference type="ARBA" id="ARBA00023235"/>
    </source>
</evidence>
<organism evidence="15 16">
    <name type="scientific">Anaerotruncus massiliensis</name>
    <name type="common">ex Liu et al. 2021</name>
    <dbReference type="NCBI Taxonomy" id="2321404"/>
    <lineage>
        <taxon>Bacteria</taxon>
        <taxon>Bacillati</taxon>
        <taxon>Bacillota</taxon>
        <taxon>Clostridia</taxon>
        <taxon>Eubacteriales</taxon>
        <taxon>Oscillospiraceae</taxon>
        <taxon>Anaerotruncus</taxon>
    </lineage>
</organism>
<evidence type="ECO:0000256" key="3">
    <source>
        <dbReference type="ARBA" id="ARBA00005133"/>
    </source>
</evidence>
<dbReference type="GO" id="GO:0005737">
    <property type="term" value="C:cytoplasm"/>
    <property type="evidence" value="ECO:0007669"/>
    <property type="project" value="UniProtKB-SubCell"/>
</dbReference>
<dbReference type="RefSeq" id="WP_121585624.1">
    <property type="nucleotide sequence ID" value="NZ_RCHT01000001.1"/>
</dbReference>
<feature type="active site" description="Proton donor" evidence="12">
    <location>
        <position position="129"/>
    </location>
</feature>
<comment type="caution">
    <text evidence="15">The sequence shown here is derived from an EMBL/GenBank/DDBJ whole genome shotgun (WGS) entry which is preliminary data.</text>
</comment>
<keyword evidence="9 12" id="KW-0368">Histidine biosynthesis</keyword>
<evidence type="ECO:0000256" key="8">
    <source>
        <dbReference type="ARBA" id="ARBA00022605"/>
    </source>
</evidence>
<evidence type="ECO:0000313" key="16">
    <source>
        <dbReference type="Proteomes" id="UP000276301"/>
    </source>
</evidence>
<dbReference type="InterPro" id="IPR006062">
    <property type="entry name" value="His_biosynth"/>
</dbReference>
<evidence type="ECO:0000256" key="11">
    <source>
        <dbReference type="ARBA" id="ARBA00030547"/>
    </source>
</evidence>
<dbReference type="Pfam" id="PF00977">
    <property type="entry name" value="His_biosynth"/>
    <property type="match status" value="1"/>
</dbReference>